<protein>
    <submittedName>
        <fullName evidence="1">Uncharacterized protein</fullName>
    </submittedName>
</protein>
<evidence type="ECO:0000313" key="2">
    <source>
        <dbReference type="Proteomes" id="UP001163981"/>
    </source>
</evidence>
<dbReference type="Gene3D" id="3.40.50.720">
    <property type="entry name" value="NAD(P)-binding Rossmann-like Domain"/>
    <property type="match status" value="1"/>
</dbReference>
<dbReference type="SUPFAM" id="SSF51735">
    <property type="entry name" value="NAD(P)-binding Rossmann-fold domains"/>
    <property type="match status" value="1"/>
</dbReference>
<proteinExistence type="predicted"/>
<accession>A0ABY6NS04</accession>
<dbReference type="EMBL" id="CP069620">
    <property type="protein sequence ID" value="UZH55613.1"/>
    <property type="molecule type" value="Genomic_DNA"/>
</dbReference>
<reference evidence="1" key="1">
    <citation type="submission" date="2021-02" db="EMBL/GenBank/DDBJ databases">
        <title>Salinimicrobium sp. nov. isolated from seawater in Tongyeong, Republic of Korea.</title>
        <authorList>
            <person name="Lee S.-J."/>
        </authorList>
    </citation>
    <scope>NUCLEOTIDE SEQUENCE</scope>
    <source>
        <strain evidence="1">HN-2-9-2</strain>
    </source>
</reference>
<dbReference type="InterPro" id="IPR036291">
    <property type="entry name" value="NAD(P)-bd_dom_sf"/>
</dbReference>
<name>A0ABY6NS04_9FLAO</name>
<evidence type="ECO:0000313" key="1">
    <source>
        <dbReference type="EMBL" id="UZH55613.1"/>
    </source>
</evidence>
<sequence>MKKMVKKTIAVIGDTGKFCPALTKAAVQQDLRLLFISHNEEVVSKVKAQLEELKKPTEVEFISCEKEGCWEAEIIAFTRPEEIEPVLFERIRQVSTQKTVVVISHRPVKTSEHEKFCFQELLPHSRLVELEIKGSEFRVFGRNLEANQYVQEFFEAAGYQQK</sequence>
<gene>
    <name evidence="1" type="ORF">JRG66_01570</name>
</gene>
<organism evidence="1 2">
    <name type="scientific">Salinimicrobium tongyeongense</name>
    <dbReference type="NCBI Taxonomy" id="2809707"/>
    <lineage>
        <taxon>Bacteria</taxon>
        <taxon>Pseudomonadati</taxon>
        <taxon>Bacteroidota</taxon>
        <taxon>Flavobacteriia</taxon>
        <taxon>Flavobacteriales</taxon>
        <taxon>Flavobacteriaceae</taxon>
        <taxon>Salinimicrobium</taxon>
    </lineage>
</organism>
<dbReference type="Proteomes" id="UP001163981">
    <property type="component" value="Chromosome"/>
</dbReference>
<keyword evidence="2" id="KW-1185">Reference proteome</keyword>